<dbReference type="PANTHER" id="PTHR21301:SF10">
    <property type="entry name" value="REVERSE TRANSCRIPTASE DOMAIN-CONTAINING PROTEIN"/>
    <property type="match status" value="1"/>
</dbReference>
<comment type="caution">
    <text evidence="2">The sequence shown here is derived from an EMBL/GenBank/DDBJ whole genome shotgun (WGS) entry which is preliminary data.</text>
</comment>
<reference evidence="2" key="1">
    <citation type="submission" date="2023-07" db="EMBL/GenBank/DDBJ databases">
        <authorList>
            <person name="Stuckert A."/>
        </authorList>
    </citation>
    <scope>NUCLEOTIDE SEQUENCE</scope>
</reference>
<evidence type="ECO:0000313" key="3">
    <source>
        <dbReference type="Proteomes" id="UP001176940"/>
    </source>
</evidence>
<dbReference type="PANTHER" id="PTHR21301">
    <property type="entry name" value="REVERSE TRANSCRIPTASE"/>
    <property type="match status" value="1"/>
</dbReference>
<keyword evidence="3" id="KW-1185">Reference proteome</keyword>
<protein>
    <recommendedName>
        <fullName evidence="1">Reverse transcriptase domain-containing protein</fullName>
    </recommendedName>
</protein>
<organism evidence="2 3">
    <name type="scientific">Ranitomeya imitator</name>
    <name type="common">mimic poison frog</name>
    <dbReference type="NCBI Taxonomy" id="111125"/>
    <lineage>
        <taxon>Eukaryota</taxon>
        <taxon>Metazoa</taxon>
        <taxon>Chordata</taxon>
        <taxon>Craniata</taxon>
        <taxon>Vertebrata</taxon>
        <taxon>Euteleostomi</taxon>
        <taxon>Amphibia</taxon>
        <taxon>Batrachia</taxon>
        <taxon>Anura</taxon>
        <taxon>Neobatrachia</taxon>
        <taxon>Hyloidea</taxon>
        <taxon>Dendrobatidae</taxon>
        <taxon>Dendrobatinae</taxon>
        <taxon>Ranitomeya</taxon>
    </lineage>
</organism>
<feature type="domain" description="Reverse transcriptase" evidence="1">
    <location>
        <begin position="1"/>
        <end position="249"/>
    </location>
</feature>
<dbReference type="InterPro" id="IPR000477">
    <property type="entry name" value="RT_dom"/>
</dbReference>
<gene>
    <name evidence="2" type="ORF">RIMI_LOCUS2337908</name>
</gene>
<evidence type="ECO:0000259" key="1">
    <source>
        <dbReference type="PROSITE" id="PS50878"/>
    </source>
</evidence>
<dbReference type="Pfam" id="PF00078">
    <property type="entry name" value="RVT_1"/>
    <property type="match status" value="1"/>
</dbReference>
<sequence length="249" mass="28642">MDSDTDFRYCKHIGTRYRNSDTIFRRSPTSWSTPHRGRVGFHETRLCQKSATSENGRPVSLNPTENISGWVENILKPLVRHTPSYIQDTTDILCKLSALGPLPEDTLLATMDVESLYSNIPHEDGIAACKYFLQENNLATEPTLQFIRFVLHHNYFSFGNNLYQQCMGSAMGSKMSPQYANLFMAKLEEEFLSSCSVKPFAYFRYIDDLLIIWTGSKDDLLTFHNNFNKYHQPSSSPSTFQRPKYTFLT</sequence>
<proteinExistence type="predicted"/>
<dbReference type="PROSITE" id="PS50878">
    <property type="entry name" value="RT_POL"/>
    <property type="match status" value="1"/>
</dbReference>
<name>A0ABN9KX83_9NEOB</name>
<evidence type="ECO:0000313" key="2">
    <source>
        <dbReference type="EMBL" id="CAJ0924718.1"/>
    </source>
</evidence>
<dbReference type="Proteomes" id="UP001176940">
    <property type="component" value="Unassembled WGS sequence"/>
</dbReference>
<accession>A0ABN9KX83</accession>
<dbReference type="EMBL" id="CAUEEQ010003241">
    <property type="protein sequence ID" value="CAJ0924718.1"/>
    <property type="molecule type" value="Genomic_DNA"/>
</dbReference>